<dbReference type="Gene3D" id="3.40.50.620">
    <property type="entry name" value="HUPs"/>
    <property type="match status" value="2"/>
</dbReference>
<sequence>MSDWIVVATDGSEQAAAAVEWAADEARLWRRGLRIVHVTGLAGLQAPYSEVAGFAEALSGEAGDILQAAAETARRRVPGVHLETQALSGAVVPVLLAEAEQASETVLGSRGRGGFTGMLLGSVGLSVAGHAHGPVVIVRERPDRPRGEIVVGFDLSEHSSAALAYALEQARVRKARVRAVHAWQVPATPAMAAYPDLTEAALEGQTEAARKVLEEWRAKYPDVPIEERIVTGHPVTAITEAADGADLVVVGSRGHGALRAAVLGSVSHGVIHHVTRPVAVVR</sequence>
<evidence type="ECO:0000313" key="3">
    <source>
        <dbReference type="EMBL" id="MBB5131932.1"/>
    </source>
</evidence>
<protein>
    <submittedName>
        <fullName evidence="3">Nucleotide-binding universal stress UspA family protein</fullName>
    </submittedName>
</protein>
<evidence type="ECO:0000259" key="2">
    <source>
        <dbReference type="Pfam" id="PF00582"/>
    </source>
</evidence>
<reference evidence="3 4" key="1">
    <citation type="submission" date="2020-08" db="EMBL/GenBank/DDBJ databases">
        <title>Genomic Encyclopedia of Type Strains, Phase IV (KMG-IV): sequencing the most valuable type-strain genomes for metagenomic binning, comparative biology and taxonomic classification.</title>
        <authorList>
            <person name="Goeker M."/>
        </authorList>
    </citation>
    <scope>NUCLEOTIDE SEQUENCE [LARGE SCALE GENOMIC DNA]</scope>
    <source>
        <strain evidence="3 4">DSM 45615</strain>
    </source>
</reference>
<dbReference type="Pfam" id="PF00582">
    <property type="entry name" value="Usp"/>
    <property type="match status" value="2"/>
</dbReference>
<dbReference type="PANTHER" id="PTHR46268:SF6">
    <property type="entry name" value="UNIVERSAL STRESS PROTEIN UP12"/>
    <property type="match status" value="1"/>
</dbReference>
<dbReference type="RefSeq" id="WP_185048740.1">
    <property type="nucleotide sequence ID" value="NZ_BAABIX010000028.1"/>
</dbReference>
<evidence type="ECO:0000256" key="1">
    <source>
        <dbReference type="ARBA" id="ARBA00008791"/>
    </source>
</evidence>
<dbReference type="AlphaFoldDB" id="A0A840NXJ8"/>
<proteinExistence type="inferred from homology"/>
<keyword evidence="4" id="KW-1185">Reference proteome</keyword>
<dbReference type="InterPro" id="IPR006015">
    <property type="entry name" value="Universal_stress_UspA"/>
</dbReference>
<dbReference type="SUPFAM" id="SSF52402">
    <property type="entry name" value="Adenine nucleotide alpha hydrolases-like"/>
    <property type="match status" value="2"/>
</dbReference>
<comment type="caution">
    <text evidence="3">The sequence shown here is derived from an EMBL/GenBank/DDBJ whole genome shotgun (WGS) entry which is preliminary data.</text>
</comment>
<dbReference type="PANTHER" id="PTHR46268">
    <property type="entry name" value="STRESS RESPONSE PROTEIN NHAX"/>
    <property type="match status" value="1"/>
</dbReference>
<dbReference type="PRINTS" id="PR01438">
    <property type="entry name" value="UNVRSLSTRESS"/>
</dbReference>
<feature type="domain" description="UspA" evidence="2">
    <location>
        <begin position="4"/>
        <end position="139"/>
    </location>
</feature>
<dbReference type="EMBL" id="JACHGN010000003">
    <property type="protein sequence ID" value="MBB5131932.1"/>
    <property type="molecule type" value="Genomic_DNA"/>
</dbReference>
<evidence type="ECO:0000313" key="4">
    <source>
        <dbReference type="Proteomes" id="UP000578449"/>
    </source>
</evidence>
<accession>A0A840NXJ8</accession>
<name>A0A840NXJ8_9ACTN</name>
<dbReference type="Proteomes" id="UP000578449">
    <property type="component" value="Unassembled WGS sequence"/>
</dbReference>
<feature type="domain" description="UspA" evidence="2">
    <location>
        <begin position="149"/>
        <end position="282"/>
    </location>
</feature>
<gene>
    <name evidence="3" type="ORF">HNP84_001645</name>
</gene>
<dbReference type="InterPro" id="IPR006016">
    <property type="entry name" value="UspA"/>
</dbReference>
<organism evidence="3 4">
    <name type="scientific">Thermocatellispora tengchongensis</name>
    <dbReference type="NCBI Taxonomy" id="1073253"/>
    <lineage>
        <taxon>Bacteria</taxon>
        <taxon>Bacillati</taxon>
        <taxon>Actinomycetota</taxon>
        <taxon>Actinomycetes</taxon>
        <taxon>Streptosporangiales</taxon>
        <taxon>Streptosporangiaceae</taxon>
        <taxon>Thermocatellispora</taxon>
    </lineage>
</organism>
<dbReference type="InterPro" id="IPR014729">
    <property type="entry name" value="Rossmann-like_a/b/a_fold"/>
</dbReference>
<comment type="similarity">
    <text evidence="1">Belongs to the universal stress protein A family.</text>
</comment>